<name>A0A2P5AKL4_PARAD</name>
<dbReference type="Pfam" id="PF07714">
    <property type="entry name" value="PK_Tyr_Ser-Thr"/>
    <property type="match status" value="1"/>
</dbReference>
<evidence type="ECO:0000313" key="7">
    <source>
        <dbReference type="Proteomes" id="UP000237105"/>
    </source>
</evidence>
<dbReference type="EMBL" id="JXTB01000543">
    <property type="protein sequence ID" value="PON37075.1"/>
    <property type="molecule type" value="Genomic_DNA"/>
</dbReference>
<keyword evidence="1" id="KW-0808">Transferase</keyword>
<evidence type="ECO:0000256" key="3">
    <source>
        <dbReference type="ARBA" id="ARBA00022777"/>
    </source>
</evidence>
<gene>
    <name evidence="6" type="ORF">PanWU01x14_323140</name>
</gene>
<evidence type="ECO:0000259" key="5">
    <source>
        <dbReference type="Pfam" id="PF07714"/>
    </source>
</evidence>
<accession>A0A2P5AKL4</accession>
<dbReference type="PANTHER" id="PTHR47973">
    <property type="entry name" value="CYSTEINE-RICH RECEPTOR-LIKE PROTEIN KINASE 3"/>
    <property type="match status" value="1"/>
</dbReference>
<feature type="domain" description="Serine-threonine/tyrosine-protein kinase catalytic" evidence="5">
    <location>
        <begin position="15"/>
        <end position="119"/>
    </location>
</feature>
<evidence type="ECO:0000256" key="2">
    <source>
        <dbReference type="ARBA" id="ARBA00022741"/>
    </source>
</evidence>
<dbReference type="InterPro" id="IPR001245">
    <property type="entry name" value="Ser-Thr/Tyr_kinase_cat_dom"/>
</dbReference>
<dbReference type="GO" id="GO:0004672">
    <property type="term" value="F:protein kinase activity"/>
    <property type="evidence" value="ECO:0007669"/>
    <property type="project" value="InterPro"/>
</dbReference>
<dbReference type="InterPro" id="IPR052059">
    <property type="entry name" value="CR_Ser/Thr_kinase"/>
</dbReference>
<dbReference type="OrthoDB" id="69842at2759"/>
<dbReference type="InterPro" id="IPR011009">
    <property type="entry name" value="Kinase-like_dom_sf"/>
</dbReference>
<reference evidence="7" key="1">
    <citation type="submission" date="2016-06" db="EMBL/GenBank/DDBJ databases">
        <title>Parallel loss of symbiosis genes in relatives of nitrogen-fixing non-legume Parasponia.</title>
        <authorList>
            <person name="Van Velzen R."/>
            <person name="Holmer R."/>
            <person name="Bu F."/>
            <person name="Rutten L."/>
            <person name="Van Zeijl A."/>
            <person name="Liu W."/>
            <person name="Santuari L."/>
            <person name="Cao Q."/>
            <person name="Sharma T."/>
            <person name="Shen D."/>
            <person name="Roswanjaya Y."/>
            <person name="Wardhani T."/>
            <person name="Kalhor M.S."/>
            <person name="Jansen J."/>
            <person name="Van den Hoogen J."/>
            <person name="Gungor B."/>
            <person name="Hartog M."/>
            <person name="Hontelez J."/>
            <person name="Verver J."/>
            <person name="Yang W.-C."/>
            <person name="Schijlen E."/>
            <person name="Repin R."/>
            <person name="Schilthuizen M."/>
            <person name="Schranz E."/>
            <person name="Heidstra R."/>
            <person name="Miyata K."/>
            <person name="Fedorova E."/>
            <person name="Kohlen W."/>
            <person name="Bisseling T."/>
            <person name="Smit S."/>
            <person name="Geurts R."/>
        </authorList>
    </citation>
    <scope>NUCLEOTIDE SEQUENCE [LARGE SCALE GENOMIC DNA]</scope>
    <source>
        <strain evidence="7">cv. WU1-14</strain>
    </source>
</reference>
<dbReference type="SUPFAM" id="SSF56112">
    <property type="entry name" value="Protein kinase-like (PK-like)"/>
    <property type="match status" value="1"/>
</dbReference>
<dbReference type="Gene3D" id="1.10.510.10">
    <property type="entry name" value="Transferase(Phosphotransferase) domain 1"/>
    <property type="match status" value="1"/>
</dbReference>
<organism evidence="6 7">
    <name type="scientific">Parasponia andersonii</name>
    <name type="common">Sponia andersonii</name>
    <dbReference type="NCBI Taxonomy" id="3476"/>
    <lineage>
        <taxon>Eukaryota</taxon>
        <taxon>Viridiplantae</taxon>
        <taxon>Streptophyta</taxon>
        <taxon>Embryophyta</taxon>
        <taxon>Tracheophyta</taxon>
        <taxon>Spermatophyta</taxon>
        <taxon>Magnoliopsida</taxon>
        <taxon>eudicotyledons</taxon>
        <taxon>Gunneridae</taxon>
        <taxon>Pentapetalae</taxon>
        <taxon>rosids</taxon>
        <taxon>fabids</taxon>
        <taxon>Rosales</taxon>
        <taxon>Cannabaceae</taxon>
        <taxon>Parasponia</taxon>
    </lineage>
</organism>
<keyword evidence="3 6" id="KW-0418">Kinase</keyword>
<comment type="caution">
    <text evidence="6">The sequence shown here is derived from an EMBL/GenBank/DDBJ whole genome shotgun (WGS) entry which is preliminary data.</text>
</comment>
<evidence type="ECO:0000313" key="6">
    <source>
        <dbReference type="EMBL" id="PON37075.1"/>
    </source>
</evidence>
<keyword evidence="4" id="KW-0067">ATP-binding</keyword>
<dbReference type="Proteomes" id="UP000237105">
    <property type="component" value="Unassembled WGS sequence"/>
</dbReference>
<evidence type="ECO:0000256" key="4">
    <source>
        <dbReference type="ARBA" id="ARBA00022840"/>
    </source>
</evidence>
<dbReference type="AlphaFoldDB" id="A0A2P5AKL4"/>
<keyword evidence="7" id="KW-1185">Reference proteome</keyword>
<keyword evidence="2" id="KW-0547">Nucleotide-binding</keyword>
<sequence length="167" mass="18787">MEELSALQWSSSGGYMPHEVIDSQKFSLKYDVYSFGILLLEIVSGKRNRSSGENGSLSYLKDEALVAYHRRNLTDLVDKRLLSHGFEQKEVMVILNLAIDCINGSPDVRPTMSKIVHDLNMNPHDNTSCVSITKYDSNTGASTSNRLKERMGLKMKEEGIQSLEIMK</sequence>
<protein>
    <submittedName>
        <fullName evidence="6">Tyrosine-protein kinase</fullName>
    </submittedName>
</protein>
<proteinExistence type="predicted"/>
<evidence type="ECO:0000256" key="1">
    <source>
        <dbReference type="ARBA" id="ARBA00022679"/>
    </source>
</evidence>
<dbReference type="GO" id="GO:0005524">
    <property type="term" value="F:ATP binding"/>
    <property type="evidence" value="ECO:0007669"/>
    <property type="project" value="UniProtKB-KW"/>
</dbReference>